<keyword evidence="2" id="KW-1185">Reference proteome</keyword>
<comment type="caution">
    <text evidence="1">The sequence shown here is derived from an EMBL/GenBank/DDBJ whole genome shotgun (WGS) entry which is preliminary data.</text>
</comment>
<dbReference type="Pfam" id="PF19459">
    <property type="entry name" value="DUF5996"/>
    <property type="match status" value="1"/>
</dbReference>
<dbReference type="Proteomes" id="UP001549251">
    <property type="component" value="Unassembled WGS sequence"/>
</dbReference>
<reference evidence="1 2" key="1">
    <citation type="submission" date="2024-06" db="EMBL/GenBank/DDBJ databases">
        <title>Sorghum-associated microbial communities from plants grown in Nebraska, USA.</title>
        <authorList>
            <person name="Schachtman D."/>
        </authorList>
    </citation>
    <scope>NUCLEOTIDE SEQUENCE [LARGE SCALE GENOMIC DNA]</scope>
    <source>
        <strain evidence="1 2">1757</strain>
    </source>
</reference>
<dbReference type="EMBL" id="JBEPSD010000002">
    <property type="protein sequence ID" value="MET4570030.1"/>
    <property type="molecule type" value="Genomic_DNA"/>
</dbReference>
<evidence type="ECO:0000313" key="1">
    <source>
        <dbReference type="EMBL" id="MET4570030.1"/>
    </source>
</evidence>
<sequence length="307" mass="34518">MWGSDMTTTPETSWPALPYGAWKDTYATLHMWLQVIGKVALAQAPPLNHCWSVALRVTPRGLATRSLPYGARSFTLELDFIDHQLAVRASDGQTRTLALVPRSVADFYRELMATLDAMRLPVKILPGAVEVAEPIRLDRDTQHHAYDPAYANRLWRVLVQVDRVFTASQCAFVGKSSPVNFFWGSFDLAVTRFSGRRAPPREGPAFERDAYSHEVISHGFWPGSGALLEPAFYAYAAPEPPGLKEARVQPQPAYYHRELNEFILPYDAVRQAEAPDEMIHAFIDSTYARAADLAKWDRNALDRRAMA</sequence>
<organism evidence="1 2">
    <name type="scientific">Rhodanobacter soli</name>
    <dbReference type="NCBI Taxonomy" id="590609"/>
    <lineage>
        <taxon>Bacteria</taxon>
        <taxon>Pseudomonadati</taxon>
        <taxon>Pseudomonadota</taxon>
        <taxon>Gammaproteobacteria</taxon>
        <taxon>Lysobacterales</taxon>
        <taxon>Rhodanobacteraceae</taxon>
        <taxon>Rhodanobacter</taxon>
    </lineage>
</organism>
<accession>A0ABV2PYA6</accession>
<gene>
    <name evidence="1" type="ORF">ABIE04_002391</name>
</gene>
<dbReference type="InterPro" id="IPR046038">
    <property type="entry name" value="DUF5996"/>
</dbReference>
<protein>
    <recommendedName>
        <fullName evidence="3">Ava_C0101 and related proteins</fullName>
    </recommendedName>
</protein>
<name>A0ABV2PYA6_9GAMM</name>
<evidence type="ECO:0008006" key="3">
    <source>
        <dbReference type="Google" id="ProtNLM"/>
    </source>
</evidence>
<proteinExistence type="predicted"/>
<evidence type="ECO:0000313" key="2">
    <source>
        <dbReference type="Proteomes" id="UP001549251"/>
    </source>
</evidence>